<keyword evidence="3 6" id="KW-0812">Transmembrane</keyword>
<dbReference type="InterPro" id="IPR003740">
    <property type="entry name" value="YitT"/>
</dbReference>
<feature type="transmembrane region" description="Helical" evidence="6">
    <location>
        <begin position="167"/>
        <end position="188"/>
    </location>
</feature>
<dbReference type="PANTHER" id="PTHR33545">
    <property type="entry name" value="UPF0750 MEMBRANE PROTEIN YITT-RELATED"/>
    <property type="match status" value="1"/>
</dbReference>
<dbReference type="KEGG" id="hgr:DW355_04395"/>
<keyword evidence="5 6" id="KW-0472">Membrane</keyword>
<feature type="transmembrane region" description="Helical" evidence="6">
    <location>
        <begin position="71"/>
        <end position="91"/>
    </location>
</feature>
<comment type="subcellular location">
    <subcellularLocation>
        <location evidence="1">Cell membrane</location>
        <topology evidence="1">Multi-pass membrane protein</topology>
    </subcellularLocation>
</comment>
<evidence type="ECO:0000256" key="3">
    <source>
        <dbReference type="ARBA" id="ARBA00022692"/>
    </source>
</evidence>
<feature type="transmembrane region" description="Helical" evidence="6">
    <location>
        <begin position="128"/>
        <end position="146"/>
    </location>
</feature>
<evidence type="ECO:0000256" key="4">
    <source>
        <dbReference type="ARBA" id="ARBA00022989"/>
    </source>
</evidence>
<keyword evidence="4 6" id="KW-1133">Transmembrane helix</keyword>
<reference evidence="7 8" key="1">
    <citation type="submission" date="2018-07" db="EMBL/GenBank/DDBJ databases">
        <title>Exploring interactions and the metabolic potential of the ultra-small soil bacteria Hylemonella gracilis.</title>
        <authorList>
            <person name="Tyc O."/>
            <person name="Kulkarni P."/>
            <person name="Gawehns F."/>
            <person name="Hundscheid M."/>
            <person name="Zweers H."/>
            <person name="Garbeva P."/>
        </authorList>
    </citation>
    <scope>NUCLEOTIDE SEQUENCE [LARGE SCALE GENOMIC DNA]</scope>
    <source>
        <strain evidence="7 8">NS1</strain>
    </source>
</reference>
<dbReference type="Pfam" id="PF02588">
    <property type="entry name" value="YitT_membrane"/>
    <property type="match status" value="1"/>
</dbReference>
<evidence type="ECO:0000256" key="6">
    <source>
        <dbReference type="SAM" id="Phobius"/>
    </source>
</evidence>
<evidence type="ECO:0000256" key="5">
    <source>
        <dbReference type="ARBA" id="ARBA00023136"/>
    </source>
</evidence>
<dbReference type="RefSeq" id="WP_131282296.1">
    <property type="nucleotide sequence ID" value="NZ_CP031395.1"/>
</dbReference>
<feature type="transmembrane region" description="Helical" evidence="6">
    <location>
        <begin position="40"/>
        <end position="65"/>
    </location>
</feature>
<dbReference type="GO" id="GO:0005886">
    <property type="term" value="C:plasma membrane"/>
    <property type="evidence" value="ECO:0007669"/>
    <property type="project" value="UniProtKB-SubCell"/>
</dbReference>
<evidence type="ECO:0000313" key="7">
    <source>
        <dbReference type="EMBL" id="QBK06374.1"/>
    </source>
</evidence>
<proteinExistence type="predicted"/>
<dbReference type="PANTHER" id="PTHR33545:SF5">
    <property type="entry name" value="UPF0750 MEMBRANE PROTEIN YITT"/>
    <property type="match status" value="1"/>
</dbReference>
<organism evidence="7 8">
    <name type="scientific">Hylemonella gracilis</name>
    <dbReference type="NCBI Taxonomy" id="80880"/>
    <lineage>
        <taxon>Bacteria</taxon>
        <taxon>Pseudomonadati</taxon>
        <taxon>Pseudomonadota</taxon>
        <taxon>Betaproteobacteria</taxon>
        <taxon>Burkholderiales</taxon>
        <taxon>Comamonadaceae</taxon>
        <taxon>Hylemonella</taxon>
    </lineage>
</organism>
<evidence type="ECO:0000256" key="1">
    <source>
        <dbReference type="ARBA" id="ARBA00004651"/>
    </source>
</evidence>
<evidence type="ECO:0000256" key="2">
    <source>
        <dbReference type="ARBA" id="ARBA00022475"/>
    </source>
</evidence>
<dbReference type="AlphaFoldDB" id="A0A4P6UNZ4"/>
<keyword evidence="2" id="KW-1003">Cell membrane</keyword>
<dbReference type="EMBL" id="CP031395">
    <property type="protein sequence ID" value="QBK06374.1"/>
    <property type="molecule type" value="Genomic_DNA"/>
</dbReference>
<dbReference type="Proteomes" id="UP000292939">
    <property type="component" value="Chromosome"/>
</dbReference>
<name>A0A4P6UNZ4_9BURK</name>
<gene>
    <name evidence="7" type="ORF">DW355_04395</name>
</gene>
<accession>A0A4P6UNZ4</accession>
<feature type="transmembrane region" description="Helical" evidence="6">
    <location>
        <begin position="194"/>
        <end position="210"/>
    </location>
</feature>
<dbReference type="OrthoDB" id="3296441at2"/>
<dbReference type="InterPro" id="IPR051461">
    <property type="entry name" value="UPF0750_membrane"/>
</dbReference>
<protein>
    <submittedName>
        <fullName evidence="7">YitT family protein</fullName>
    </submittedName>
</protein>
<evidence type="ECO:0000313" key="8">
    <source>
        <dbReference type="Proteomes" id="UP000292939"/>
    </source>
</evidence>
<sequence length="220" mass="23195">MKIDPAPSAPESALPGAASSPIQAVPHTWLEDAIALTTGVLFVALGLVMFKHAGILIGGVAGLAFLASYAFGWNLGLCFFLFSLPFFWLSWKQLGLEFTLKSLGSVAAVSVFTALAPRVLQFDQVNPWLAAVLGGLLIGFGLLALLRHHASVGGVNILAQWAQQKRGYSAGKVQLAVDLPIVLLAFLVVTPERVLQSVLGALALGAFLALNHKPGRYLGV</sequence>